<dbReference type="RefSeq" id="WP_068904463.1">
    <property type="nucleotide sequence ID" value="NZ_JBHUIF010000029.1"/>
</dbReference>
<protein>
    <recommendedName>
        <fullName evidence="1">KilA-N domain-containing protein</fullName>
    </recommendedName>
</protein>
<organism evidence="2 3">
    <name type="scientific">Veronia pacifica</name>
    <dbReference type="NCBI Taxonomy" id="1080227"/>
    <lineage>
        <taxon>Bacteria</taxon>
        <taxon>Pseudomonadati</taxon>
        <taxon>Pseudomonadota</taxon>
        <taxon>Gammaproteobacteria</taxon>
        <taxon>Vibrionales</taxon>
        <taxon>Vibrionaceae</taxon>
        <taxon>Veronia</taxon>
    </lineage>
</organism>
<accession>A0A1C3EE65</accession>
<dbReference type="InterPro" id="IPR017880">
    <property type="entry name" value="KilA_N"/>
</dbReference>
<dbReference type="Proteomes" id="UP000094936">
    <property type="component" value="Unassembled WGS sequence"/>
</dbReference>
<dbReference type="AlphaFoldDB" id="A0A1C3EE65"/>
<dbReference type="EMBL" id="LYBM01000035">
    <property type="protein sequence ID" value="ODA31484.1"/>
    <property type="molecule type" value="Genomic_DNA"/>
</dbReference>
<dbReference type="STRING" id="1080227.A8L45_17010"/>
<evidence type="ECO:0000259" key="1">
    <source>
        <dbReference type="PROSITE" id="PS51301"/>
    </source>
</evidence>
<evidence type="ECO:0000313" key="2">
    <source>
        <dbReference type="EMBL" id="ODA31484.1"/>
    </source>
</evidence>
<name>A0A1C3EE65_9GAMM</name>
<dbReference type="PROSITE" id="PS51301">
    <property type="entry name" value="KILA_N"/>
    <property type="match status" value="1"/>
</dbReference>
<gene>
    <name evidence="2" type="ORF">A8L45_17010</name>
</gene>
<sequence length="84" mass="9254">MPNMSILNCTIRTIGSLFSLNDLHKASGGSSSHKPANFIRLDTTQELIDEIGRCSDLSNAYEANRGGKNQGTWVCRELVYAYAM</sequence>
<comment type="caution">
    <text evidence="2">The sequence shown here is derived from an EMBL/GenBank/DDBJ whole genome shotgun (WGS) entry which is preliminary data.</text>
</comment>
<reference evidence="2 3" key="1">
    <citation type="submission" date="2016-05" db="EMBL/GenBank/DDBJ databases">
        <title>Genomic Taxonomy of the Vibrionaceae.</title>
        <authorList>
            <person name="Gomez-Gil B."/>
            <person name="Enciso-Ibarra J."/>
        </authorList>
    </citation>
    <scope>NUCLEOTIDE SEQUENCE [LARGE SCALE GENOMIC DNA]</scope>
    <source>
        <strain evidence="2 3">CAIM 1920</strain>
    </source>
</reference>
<dbReference type="SMART" id="SM01252">
    <property type="entry name" value="KilA-N"/>
    <property type="match status" value="1"/>
</dbReference>
<proteinExistence type="predicted"/>
<dbReference type="InterPro" id="IPR018004">
    <property type="entry name" value="KilA/APSES_HTH"/>
</dbReference>
<dbReference type="Pfam" id="PF04383">
    <property type="entry name" value="KilA-N"/>
    <property type="match status" value="1"/>
</dbReference>
<keyword evidence="3" id="KW-1185">Reference proteome</keyword>
<feature type="domain" description="KilA-N" evidence="1">
    <location>
        <begin position="1"/>
        <end position="84"/>
    </location>
</feature>
<evidence type="ECO:0000313" key="3">
    <source>
        <dbReference type="Proteomes" id="UP000094936"/>
    </source>
</evidence>
<dbReference type="OrthoDB" id="5298460at2"/>